<dbReference type="EMBL" id="BRYB01000747">
    <property type="protein sequence ID" value="GMI36766.1"/>
    <property type="molecule type" value="Genomic_DNA"/>
</dbReference>
<organism evidence="3 4">
    <name type="scientific">Tetraparma gracilis</name>
    <dbReference type="NCBI Taxonomy" id="2962635"/>
    <lineage>
        <taxon>Eukaryota</taxon>
        <taxon>Sar</taxon>
        <taxon>Stramenopiles</taxon>
        <taxon>Ochrophyta</taxon>
        <taxon>Bolidophyceae</taxon>
        <taxon>Parmales</taxon>
        <taxon>Triparmaceae</taxon>
        <taxon>Tetraparma</taxon>
    </lineage>
</organism>
<proteinExistence type="predicted"/>
<feature type="compositionally biased region" description="Basic and acidic residues" evidence="1">
    <location>
        <begin position="148"/>
        <end position="171"/>
    </location>
</feature>
<keyword evidence="4" id="KW-1185">Reference proteome</keyword>
<evidence type="ECO:0000313" key="4">
    <source>
        <dbReference type="Proteomes" id="UP001165060"/>
    </source>
</evidence>
<evidence type="ECO:0000256" key="1">
    <source>
        <dbReference type="SAM" id="MobiDB-lite"/>
    </source>
</evidence>
<evidence type="ECO:0000256" key="2">
    <source>
        <dbReference type="SAM" id="SignalP"/>
    </source>
</evidence>
<evidence type="ECO:0000313" key="3">
    <source>
        <dbReference type="EMBL" id="GMI36766.1"/>
    </source>
</evidence>
<comment type="caution">
    <text evidence="3">The sequence shown here is derived from an EMBL/GenBank/DDBJ whole genome shotgun (WGS) entry which is preliminary data.</text>
</comment>
<keyword evidence="2" id="KW-0732">Signal</keyword>
<dbReference type="Proteomes" id="UP001165060">
    <property type="component" value="Unassembled WGS sequence"/>
</dbReference>
<feature type="signal peptide" evidence="2">
    <location>
        <begin position="1"/>
        <end position="21"/>
    </location>
</feature>
<gene>
    <name evidence="3" type="ORF">TeGR_g12932</name>
</gene>
<protein>
    <submittedName>
        <fullName evidence="3">Uncharacterized protein</fullName>
    </submittedName>
</protein>
<feature type="chain" id="PRO_5046067289" evidence="2">
    <location>
        <begin position="22"/>
        <end position="171"/>
    </location>
</feature>
<sequence>MSPMPSPLLLLLPLLLQAASATNIKFTPGDNSGEAARAPRSQKYWNEHNIEKPDYAKTDAEVFQERVAAFWNALGSTQVKVALAAVLGTALLLFARASLGGGQGAAPMMTPEQVEEARAARLERFAAAAEPAEAPPEGAPPESALQRARREERERIAARGAERVVSRRGGE</sequence>
<reference evidence="3 4" key="1">
    <citation type="journal article" date="2023" name="Commun. Biol.">
        <title>Genome analysis of Parmales, the sister group of diatoms, reveals the evolutionary specialization of diatoms from phago-mixotrophs to photoautotrophs.</title>
        <authorList>
            <person name="Ban H."/>
            <person name="Sato S."/>
            <person name="Yoshikawa S."/>
            <person name="Yamada K."/>
            <person name="Nakamura Y."/>
            <person name="Ichinomiya M."/>
            <person name="Sato N."/>
            <person name="Blanc-Mathieu R."/>
            <person name="Endo H."/>
            <person name="Kuwata A."/>
            <person name="Ogata H."/>
        </authorList>
    </citation>
    <scope>NUCLEOTIDE SEQUENCE [LARGE SCALE GENOMIC DNA]</scope>
</reference>
<accession>A0ABQ6N0N7</accession>
<name>A0ABQ6N0N7_9STRA</name>
<feature type="region of interest" description="Disordered" evidence="1">
    <location>
        <begin position="127"/>
        <end position="171"/>
    </location>
</feature>